<evidence type="ECO:0000313" key="5">
    <source>
        <dbReference type="Proteomes" id="UP001519291"/>
    </source>
</evidence>
<dbReference type="Gene3D" id="1.10.540.10">
    <property type="entry name" value="Acyl-CoA dehydrogenase/oxidase, N-terminal domain"/>
    <property type="match status" value="1"/>
</dbReference>
<accession>A0ABS4Y6B1</accession>
<dbReference type="PANTHER" id="PTHR48083:SF19">
    <property type="entry name" value="FLAVIN-DEPENDENT MONOOXYGENASE, OXYGENASE SUBUNIT HSAA"/>
    <property type="match status" value="1"/>
</dbReference>
<dbReference type="InterPro" id="IPR013107">
    <property type="entry name" value="Acyl-CoA_DH_C"/>
</dbReference>
<dbReference type="Pfam" id="PF02771">
    <property type="entry name" value="Acyl-CoA_dh_N"/>
    <property type="match status" value="1"/>
</dbReference>
<evidence type="ECO:0000259" key="3">
    <source>
        <dbReference type="PROSITE" id="PS50873"/>
    </source>
</evidence>
<dbReference type="PANTHER" id="PTHR48083">
    <property type="entry name" value="MEDIUM-CHAIN SPECIFIC ACYL-COA DEHYDROGENASE, MITOCHONDRIAL-RELATED"/>
    <property type="match status" value="1"/>
</dbReference>
<gene>
    <name evidence="4" type="ORF">JO379_003780</name>
</gene>
<dbReference type="RefSeq" id="WP_130878290.1">
    <property type="nucleotide sequence ID" value="NZ_JAGIOH010000001.1"/>
</dbReference>
<evidence type="ECO:0000256" key="2">
    <source>
        <dbReference type="ARBA" id="ARBA00049661"/>
    </source>
</evidence>
<keyword evidence="1" id="KW-0560">Oxidoreductase</keyword>
<dbReference type="SUPFAM" id="SSF56645">
    <property type="entry name" value="Acyl-CoA dehydrogenase NM domain-like"/>
    <property type="match status" value="1"/>
</dbReference>
<reference evidence="4 5" key="1">
    <citation type="submission" date="2021-03" db="EMBL/GenBank/DDBJ databases">
        <title>Sequencing the genomes of 1000 actinobacteria strains.</title>
        <authorList>
            <person name="Klenk H.-P."/>
        </authorList>
    </citation>
    <scope>NUCLEOTIDE SEQUENCE [LARGE SCALE GENOMIC DNA]</scope>
    <source>
        <strain evidence="4 5">DSM 41480</strain>
    </source>
</reference>
<dbReference type="Pfam" id="PF08028">
    <property type="entry name" value="Acyl-CoA_dh_2"/>
    <property type="match status" value="1"/>
</dbReference>
<dbReference type="EMBL" id="JAGIOH010000001">
    <property type="protein sequence ID" value="MBP2404311.1"/>
    <property type="molecule type" value="Genomic_DNA"/>
</dbReference>
<dbReference type="InterPro" id="IPR013786">
    <property type="entry name" value="AcylCoA_DH/ox_N"/>
</dbReference>
<comment type="caution">
    <text evidence="4">The sequence shown here is derived from an EMBL/GenBank/DDBJ whole genome shotgun (WGS) entry which is preliminary data.</text>
</comment>
<dbReference type="PIRSF" id="PIRSF016578">
    <property type="entry name" value="HsaA"/>
    <property type="match status" value="1"/>
</dbReference>
<proteinExistence type="inferred from homology"/>
<comment type="similarity">
    <text evidence="2">Belongs to the HpaH/HsaA monooxygenase family.</text>
</comment>
<dbReference type="InterPro" id="IPR037069">
    <property type="entry name" value="AcylCoA_DH/ox_N_sf"/>
</dbReference>
<dbReference type="InterPro" id="IPR050741">
    <property type="entry name" value="Acyl-CoA_dehydrogenase"/>
</dbReference>
<evidence type="ECO:0000256" key="1">
    <source>
        <dbReference type="ARBA" id="ARBA00023002"/>
    </source>
</evidence>
<dbReference type="Proteomes" id="UP001519291">
    <property type="component" value="Unassembled WGS sequence"/>
</dbReference>
<organism evidence="4 5">
    <name type="scientific">Streptomyces syringium</name>
    <dbReference type="NCBI Taxonomy" id="76729"/>
    <lineage>
        <taxon>Bacteria</taxon>
        <taxon>Bacillati</taxon>
        <taxon>Actinomycetota</taxon>
        <taxon>Actinomycetes</taxon>
        <taxon>Kitasatosporales</taxon>
        <taxon>Streptomycetaceae</taxon>
        <taxon>Streptomyces</taxon>
    </lineage>
</organism>
<dbReference type="InterPro" id="IPR009100">
    <property type="entry name" value="AcylCoA_DH/oxidase_NM_dom_sf"/>
</dbReference>
<feature type="domain" description="Plant heme peroxidase family profile" evidence="3">
    <location>
        <begin position="10"/>
        <end position="270"/>
    </location>
</feature>
<name>A0ABS4Y6B1_9ACTN</name>
<dbReference type="InterPro" id="IPR036250">
    <property type="entry name" value="AcylCo_DH-like_C"/>
</dbReference>
<evidence type="ECO:0000313" key="4">
    <source>
        <dbReference type="EMBL" id="MBP2404311.1"/>
    </source>
</evidence>
<dbReference type="SUPFAM" id="SSF47203">
    <property type="entry name" value="Acyl-CoA dehydrogenase C-terminal domain-like"/>
    <property type="match status" value="1"/>
</dbReference>
<keyword evidence="5" id="KW-1185">Reference proteome</keyword>
<protein>
    <submittedName>
        <fullName evidence="4">Alkylation response protein AidB-like acyl-CoA dehydrogenase</fullName>
    </submittedName>
</protein>
<dbReference type="PROSITE" id="PS50873">
    <property type="entry name" value="PEROXIDASE_4"/>
    <property type="match status" value="1"/>
</dbReference>
<dbReference type="Gene3D" id="2.40.110.10">
    <property type="entry name" value="Butyryl-CoA Dehydrogenase, subunit A, domain 2"/>
    <property type="match status" value="1"/>
</dbReference>
<dbReference type="InterPro" id="IPR002016">
    <property type="entry name" value="Haem_peroxidase"/>
</dbReference>
<dbReference type="GeneID" id="91570655"/>
<dbReference type="InterPro" id="IPR046373">
    <property type="entry name" value="Acyl-CoA_Oxase/DH_mid-dom_sf"/>
</dbReference>
<sequence>MNTAYDIHNVHETDLSVAAHKARDIAAAHAEAADTERELRPEVLRALVTAGFPRHFVPRRWGGGGGGFLEITDAIMTVGEGCASAGWCASILAYGSRVAAFLPEEGQRDLWSDGPDTVIASSMLPVGRPEAVPGGWRLSGRWPYTSATGHAEWALVAGPAASPEPDGTAENLFFALPREAFTVETTWDTLGMRGTGSHTLVADDVFVPDHRTFPMSDVSTTSLEGRPVVPLRSIAGMTFAPPVLGAAQGAMELAGRQLLGEDDTVTPDRLALVRAAGDVELARLLVERVARDADGTAAVPRPDWPSWSPWDCARAAELATEAVDRLMSAAGTRGFSQSHPLQRAWRDVHTAASHVRLRPEPAAAAWLAGRRAGGGGL</sequence>
<dbReference type="Gene3D" id="1.20.140.10">
    <property type="entry name" value="Butyryl-CoA Dehydrogenase, subunit A, domain 3"/>
    <property type="match status" value="1"/>
</dbReference>